<dbReference type="SUPFAM" id="SSF54427">
    <property type="entry name" value="NTF2-like"/>
    <property type="match status" value="1"/>
</dbReference>
<organism evidence="2 3">
    <name type="scientific">Algibacter luteus</name>
    <dbReference type="NCBI Taxonomy" id="1178825"/>
    <lineage>
        <taxon>Bacteria</taxon>
        <taxon>Pseudomonadati</taxon>
        <taxon>Bacteroidota</taxon>
        <taxon>Flavobacteriia</taxon>
        <taxon>Flavobacteriales</taxon>
        <taxon>Flavobacteriaceae</taxon>
        <taxon>Algibacter</taxon>
    </lineage>
</organism>
<dbReference type="Gene3D" id="3.10.450.50">
    <property type="match status" value="1"/>
</dbReference>
<evidence type="ECO:0000313" key="2">
    <source>
        <dbReference type="EMBL" id="SHI29870.1"/>
    </source>
</evidence>
<dbReference type="AlphaFoldDB" id="A0A1M6A093"/>
<feature type="signal peptide" evidence="1">
    <location>
        <begin position="1"/>
        <end position="21"/>
    </location>
</feature>
<evidence type="ECO:0000313" key="3">
    <source>
        <dbReference type="Proteomes" id="UP000184396"/>
    </source>
</evidence>
<name>A0A1M6A093_9FLAO</name>
<keyword evidence="1" id="KW-0732">Signal</keyword>
<proteinExistence type="predicted"/>
<dbReference type="Pfam" id="PF12893">
    <property type="entry name" value="Lumazine_bd_2"/>
    <property type="match status" value="1"/>
</dbReference>
<protein>
    <submittedName>
        <fullName evidence="2">Putative lumazine-binding</fullName>
    </submittedName>
</protein>
<dbReference type="eggNOG" id="ENOG5031AWH">
    <property type="taxonomic scope" value="Bacteria"/>
</dbReference>
<dbReference type="InterPro" id="IPR032710">
    <property type="entry name" value="NTF2-like_dom_sf"/>
</dbReference>
<gene>
    <name evidence="2" type="ORF">SAMN05216261_0111</name>
</gene>
<keyword evidence="3" id="KW-1185">Reference proteome</keyword>
<accession>A0A1M6A093</accession>
<reference evidence="2 3" key="1">
    <citation type="submission" date="2016-11" db="EMBL/GenBank/DDBJ databases">
        <authorList>
            <person name="Jaros S."/>
            <person name="Januszkiewicz K."/>
            <person name="Wedrychowicz H."/>
        </authorList>
    </citation>
    <scope>NUCLEOTIDE SEQUENCE [LARGE SCALE GENOMIC DNA]</scope>
    <source>
        <strain evidence="2 3">CGMCC 1.12213</strain>
    </source>
</reference>
<dbReference type="RefSeq" id="WP_143148039.1">
    <property type="nucleotide sequence ID" value="NZ_ALIH01000004.1"/>
</dbReference>
<dbReference type="Proteomes" id="UP000184396">
    <property type="component" value="Unassembled WGS sequence"/>
</dbReference>
<dbReference type="STRING" id="1178825.SAMN05216261_0111"/>
<dbReference type="InterPro" id="IPR039437">
    <property type="entry name" value="FrzH/put_lumazine-bd"/>
</dbReference>
<dbReference type="OrthoDB" id="9792284at2"/>
<dbReference type="EMBL" id="FQYK01000001">
    <property type="protein sequence ID" value="SHI29870.1"/>
    <property type="molecule type" value="Genomic_DNA"/>
</dbReference>
<sequence>MKLVRSLIFVMCLTFSFVGYSQSENSSSEIEQITETLMHYIEGTANGKPDRLRQAFHPDFNLYTVTEADSLRIRSGEKYISNFQPGKKSNRVGRIISIDFEKDAAIAKAEIVVPNWRIFTDYFLLLKYEGSWKIVHKSYTWKPFPVTETKTKSD</sequence>
<evidence type="ECO:0000256" key="1">
    <source>
        <dbReference type="SAM" id="SignalP"/>
    </source>
</evidence>
<feature type="chain" id="PRO_5009915566" evidence="1">
    <location>
        <begin position="22"/>
        <end position="154"/>
    </location>
</feature>